<evidence type="ECO:0000313" key="3">
    <source>
        <dbReference type="Proteomes" id="UP000676325"/>
    </source>
</evidence>
<comment type="caution">
    <text evidence="2">The sequence shown here is derived from an EMBL/GenBank/DDBJ whole genome shotgun (WGS) entry which is preliminary data.</text>
</comment>
<feature type="transmembrane region" description="Helical" evidence="1">
    <location>
        <begin position="196"/>
        <end position="215"/>
    </location>
</feature>
<dbReference type="GO" id="GO:0005886">
    <property type="term" value="C:plasma membrane"/>
    <property type="evidence" value="ECO:0007669"/>
    <property type="project" value="UniProtKB-SubCell"/>
</dbReference>
<keyword evidence="1" id="KW-0812">Transmembrane</keyword>
<dbReference type="RefSeq" id="WP_212517611.1">
    <property type="nucleotide sequence ID" value="NZ_JAGSOH010000017.1"/>
</dbReference>
<keyword evidence="1" id="KW-1133">Transmembrane helix</keyword>
<name>A0A941E9S4_9ACTN</name>
<feature type="transmembrane region" description="Helical" evidence="1">
    <location>
        <begin position="169"/>
        <end position="189"/>
    </location>
</feature>
<feature type="transmembrane region" description="Helical" evidence="1">
    <location>
        <begin position="122"/>
        <end position="149"/>
    </location>
</feature>
<organism evidence="2 3">
    <name type="scientific">Actinospica acidithermotolerans</name>
    <dbReference type="NCBI Taxonomy" id="2828514"/>
    <lineage>
        <taxon>Bacteria</taxon>
        <taxon>Bacillati</taxon>
        <taxon>Actinomycetota</taxon>
        <taxon>Actinomycetes</taxon>
        <taxon>Catenulisporales</taxon>
        <taxon>Actinospicaceae</taxon>
        <taxon>Actinospica</taxon>
    </lineage>
</organism>
<dbReference type="Pfam" id="PF12679">
    <property type="entry name" value="ABC2_membrane_2"/>
    <property type="match status" value="1"/>
</dbReference>
<dbReference type="EMBL" id="JAGSOH010000017">
    <property type="protein sequence ID" value="MBR7826462.1"/>
    <property type="molecule type" value="Genomic_DNA"/>
</dbReference>
<feature type="transmembrane region" description="Helical" evidence="1">
    <location>
        <begin position="310"/>
        <end position="331"/>
    </location>
</feature>
<keyword evidence="3" id="KW-1185">Reference proteome</keyword>
<gene>
    <name evidence="2" type="ORF">KDK95_09125</name>
</gene>
<reference evidence="2" key="1">
    <citation type="submission" date="2021-04" db="EMBL/GenBank/DDBJ databases">
        <title>Genome based classification of Actinospica acidithermotolerans sp. nov., an actinobacterium isolated from an Indonesian hot spring.</title>
        <authorList>
            <person name="Kusuma A.B."/>
            <person name="Putra K.E."/>
            <person name="Nafisah S."/>
            <person name="Loh J."/>
            <person name="Nouioui I."/>
            <person name="Goodfellow M."/>
        </authorList>
    </citation>
    <scope>NUCLEOTIDE SEQUENCE</scope>
    <source>
        <strain evidence="2">MGRD01-02</strain>
    </source>
</reference>
<proteinExistence type="predicted"/>
<dbReference type="Proteomes" id="UP000676325">
    <property type="component" value="Unassembled WGS sequence"/>
</dbReference>
<evidence type="ECO:0000256" key="1">
    <source>
        <dbReference type="SAM" id="Phobius"/>
    </source>
</evidence>
<feature type="transmembrane region" description="Helical" evidence="1">
    <location>
        <begin position="77"/>
        <end position="101"/>
    </location>
</feature>
<sequence>MIWLTWRQHRKQLLYTLVALAVAAAVLVPTGLSMHHDYVDSGLAACIAAAGTGQTIGQNVGDCGRLANAFSQHYNGLAFVGILFVLFPVFVGIFFGAPLVAQEFERGTHRFVWTQGVSRLRWAVAKFGLIGLVALAIGVLYAWGVGWWAAPLLSQGSGRMNYLSFDIQGVVPVAYTLFAVALGVFLGVYTRKVLPAMGVTVAGFVAVRAVVEWVARKHYLGPESIKLPIASTDQLNSYAGDWIYSNSVISATGKTLIADGQLQCSGGNVTSLMTSGTGGMDVGANPCADAAYQGAYNLQLYQGPDRFWDFQWIESGIFLALAALLIGFAIVRLRRIS</sequence>
<evidence type="ECO:0000313" key="2">
    <source>
        <dbReference type="EMBL" id="MBR7826462.1"/>
    </source>
</evidence>
<accession>A0A941E9S4</accession>
<dbReference type="GO" id="GO:0140359">
    <property type="term" value="F:ABC-type transporter activity"/>
    <property type="evidence" value="ECO:0007669"/>
    <property type="project" value="InterPro"/>
</dbReference>
<keyword evidence="1" id="KW-0472">Membrane</keyword>
<feature type="transmembrane region" description="Helical" evidence="1">
    <location>
        <begin position="12"/>
        <end position="32"/>
    </location>
</feature>
<protein>
    <submittedName>
        <fullName evidence="2">ABC transporter permease subunit</fullName>
    </submittedName>
</protein>
<dbReference type="AlphaFoldDB" id="A0A941E9S4"/>